<proteinExistence type="predicted"/>
<dbReference type="AlphaFoldDB" id="A0AAD4YZH6"/>
<evidence type="ECO:0000313" key="1">
    <source>
        <dbReference type="EMBL" id="KAI5327100.1"/>
    </source>
</evidence>
<protein>
    <submittedName>
        <fullName evidence="1">Uncharacterized protein</fullName>
    </submittedName>
</protein>
<reference evidence="1 2" key="1">
    <citation type="journal article" date="2022" name="G3 (Bethesda)">
        <title>Whole-genome sequence and methylome profiling of the almond [Prunus dulcis (Mill.) D.A. Webb] cultivar 'Nonpareil'.</title>
        <authorList>
            <person name="D'Amico-Willman K.M."/>
            <person name="Ouma W.Z."/>
            <person name="Meulia T."/>
            <person name="Sideli G.M."/>
            <person name="Gradziel T.M."/>
            <person name="Fresnedo-Ramirez J."/>
        </authorList>
    </citation>
    <scope>NUCLEOTIDE SEQUENCE [LARGE SCALE GENOMIC DNA]</scope>
    <source>
        <strain evidence="1">Clone GOH B32 T37-40</strain>
    </source>
</reference>
<gene>
    <name evidence="1" type="ORF">L3X38_026496</name>
</gene>
<sequence length="139" mass="15123">MPYFASSRGPVTKSDSLLLDNEVAIGVARSLVTPRDVRILGTGDDNRLVSDVVALCLQNATTITSVGHRLIAKSYELEALEILGKRKRDHDGSFAEAKRVIFGSSSDKPPEVVRKDLKEDIQRAKLKSPMVDSGSATTR</sequence>
<name>A0AAD4YZH6_PRUDU</name>
<keyword evidence="2" id="KW-1185">Reference proteome</keyword>
<accession>A0AAD4YZH6</accession>
<dbReference type="Proteomes" id="UP001054821">
    <property type="component" value="Chromosome 5"/>
</dbReference>
<comment type="caution">
    <text evidence="1">The sequence shown here is derived from an EMBL/GenBank/DDBJ whole genome shotgun (WGS) entry which is preliminary data.</text>
</comment>
<organism evidence="1 2">
    <name type="scientific">Prunus dulcis</name>
    <name type="common">Almond</name>
    <name type="synonym">Amygdalus dulcis</name>
    <dbReference type="NCBI Taxonomy" id="3755"/>
    <lineage>
        <taxon>Eukaryota</taxon>
        <taxon>Viridiplantae</taxon>
        <taxon>Streptophyta</taxon>
        <taxon>Embryophyta</taxon>
        <taxon>Tracheophyta</taxon>
        <taxon>Spermatophyta</taxon>
        <taxon>Magnoliopsida</taxon>
        <taxon>eudicotyledons</taxon>
        <taxon>Gunneridae</taxon>
        <taxon>Pentapetalae</taxon>
        <taxon>rosids</taxon>
        <taxon>fabids</taxon>
        <taxon>Rosales</taxon>
        <taxon>Rosaceae</taxon>
        <taxon>Amygdaloideae</taxon>
        <taxon>Amygdaleae</taxon>
        <taxon>Prunus</taxon>
    </lineage>
</organism>
<dbReference type="EMBL" id="JAJFAZ020000005">
    <property type="protein sequence ID" value="KAI5327100.1"/>
    <property type="molecule type" value="Genomic_DNA"/>
</dbReference>
<evidence type="ECO:0000313" key="2">
    <source>
        <dbReference type="Proteomes" id="UP001054821"/>
    </source>
</evidence>